<evidence type="ECO:0000256" key="1">
    <source>
        <dbReference type="ARBA" id="ARBA00001554"/>
    </source>
</evidence>
<evidence type="ECO:0000313" key="5">
    <source>
        <dbReference type="EMBL" id="BDU69711.1"/>
    </source>
</evidence>
<gene>
    <name evidence="5" type="ORF">GETHOR_18120</name>
</gene>
<comment type="similarity">
    <text evidence="2">Belongs to the pterin-4-alpha-carbinolamine dehydratase family.</text>
</comment>
<evidence type="ECO:0000256" key="2">
    <source>
        <dbReference type="ARBA" id="ARBA00006472"/>
    </source>
</evidence>
<comment type="catalytic activity">
    <reaction evidence="1">
        <text>(4aS,6R)-4a-hydroxy-L-erythro-5,6,7,8-tetrahydrobiopterin = (6R)-L-erythro-6,7-dihydrobiopterin + H2O</text>
        <dbReference type="Rhea" id="RHEA:11920"/>
        <dbReference type="ChEBI" id="CHEBI:15377"/>
        <dbReference type="ChEBI" id="CHEBI:15642"/>
        <dbReference type="ChEBI" id="CHEBI:43120"/>
        <dbReference type="EC" id="4.2.1.96"/>
    </reaction>
</comment>
<evidence type="ECO:0000313" key="6">
    <source>
        <dbReference type="Proteomes" id="UP001242010"/>
    </source>
</evidence>
<dbReference type="EMBL" id="AP027079">
    <property type="protein sequence ID" value="BDU69711.1"/>
    <property type="molecule type" value="Genomic_DNA"/>
</dbReference>
<organism evidence="5 6">
    <name type="scientific">Geothrix oryzae</name>
    <dbReference type="NCBI Taxonomy" id="2927975"/>
    <lineage>
        <taxon>Bacteria</taxon>
        <taxon>Pseudomonadati</taxon>
        <taxon>Acidobacteriota</taxon>
        <taxon>Holophagae</taxon>
        <taxon>Holophagales</taxon>
        <taxon>Holophagaceae</taxon>
        <taxon>Geothrix</taxon>
    </lineage>
</organism>
<dbReference type="CDD" id="cd00488">
    <property type="entry name" value="PCD_DCoH"/>
    <property type="match status" value="1"/>
</dbReference>
<reference evidence="6" key="1">
    <citation type="journal article" date="2023" name="Int. J. Syst. Evol. Microbiol.">
        <title>Mesoterricola silvestris gen. nov., sp. nov., Mesoterricola sediminis sp. nov., Geothrix oryzae sp. nov., Geothrix edaphica sp. nov., Geothrix rubra sp. nov., and Geothrix limicola sp. nov., six novel members of Acidobacteriota isolated from soils.</title>
        <authorList>
            <person name="Itoh H."/>
            <person name="Sugisawa Y."/>
            <person name="Mise K."/>
            <person name="Xu Z."/>
            <person name="Kuniyasu M."/>
            <person name="Ushijima N."/>
            <person name="Kawano K."/>
            <person name="Kobayashi E."/>
            <person name="Shiratori Y."/>
            <person name="Masuda Y."/>
            <person name="Senoo K."/>
        </authorList>
    </citation>
    <scope>NUCLEOTIDE SEQUENCE [LARGE SCALE GENOMIC DNA]</scope>
    <source>
        <strain evidence="6">Red222</strain>
    </source>
</reference>
<sequence>MSWTEENGSLVRTFKTPDFLTAYHLVGAVVGPAEGLNHHPDIAFGWGYVRIALTTHDANGITDLDHQLARLIDDAVKPFGL</sequence>
<dbReference type="Proteomes" id="UP001242010">
    <property type="component" value="Chromosome"/>
</dbReference>
<dbReference type="RefSeq" id="WP_286353436.1">
    <property type="nucleotide sequence ID" value="NZ_AP027079.1"/>
</dbReference>
<dbReference type="SUPFAM" id="SSF55248">
    <property type="entry name" value="PCD-like"/>
    <property type="match status" value="1"/>
</dbReference>
<accession>A0ABM8DRU6</accession>
<dbReference type="Gene3D" id="3.30.1360.20">
    <property type="entry name" value="Transcriptional coactivator/pterin dehydratase"/>
    <property type="match status" value="1"/>
</dbReference>
<dbReference type="Pfam" id="PF01329">
    <property type="entry name" value="Pterin_4a"/>
    <property type="match status" value="1"/>
</dbReference>
<protein>
    <recommendedName>
        <fullName evidence="3">4a-hydroxytetrahydrobiopterin dehydratase</fullName>
        <ecNumber evidence="3">4.2.1.96</ecNumber>
    </recommendedName>
</protein>
<dbReference type="PANTHER" id="PTHR12599">
    <property type="entry name" value="PTERIN-4-ALPHA-CARBINOLAMINE DEHYDRATASE"/>
    <property type="match status" value="1"/>
</dbReference>
<dbReference type="InterPro" id="IPR001533">
    <property type="entry name" value="Pterin_deHydtase"/>
</dbReference>
<keyword evidence="6" id="KW-1185">Reference proteome</keyword>
<evidence type="ECO:0000256" key="4">
    <source>
        <dbReference type="ARBA" id="ARBA00023239"/>
    </source>
</evidence>
<keyword evidence="4" id="KW-0456">Lyase</keyword>
<dbReference type="EC" id="4.2.1.96" evidence="3"/>
<proteinExistence type="inferred from homology"/>
<name>A0ABM8DRU6_9BACT</name>
<dbReference type="InterPro" id="IPR036428">
    <property type="entry name" value="PCD_sf"/>
</dbReference>
<dbReference type="PANTHER" id="PTHR12599:SF0">
    <property type="entry name" value="PTERIN-4-ALPHA-CARBINOLAMINE DEHYDRATASE"/>
    <property type="match status" value="1"/>
</dbReference>
<evidence type="ECO:0000256" key="3">
    <source>
        <dbReference type="ARBA" id="ARBA00013252"/>
    </source>
</evidence>